<proteinExistence type="predicted"/>
<feature type="compositionally biased region" description="Basic and acidic residues" evidence="1">
    <location>
        <begin position="21"/>
        <end position="44"/>
    </location>
</feature>
<keyword evidence="3" id="KW-1185">Reference proteome</keyword>
<evidence type="ECO:0000313" key="3">
    <source>
        <dbReference type="Proteomes" id="UP001153709"/>
    </source>
</evidence>
<dbReference type="AlphaFoldDB" id="A0A9N9T3Q0"/>
<accession>A0A9N9T3Q0</accession>
<evidence type="ECO:0000256" key="1">
    <source>
        <dbReference type="SAM" id="MobiDB-lite"/>
    </source>
</evidence>
<gene>
    <name evidence="2" type="ORF">DIABBA_LOCUS11110</name>
</gene>
<organism evidence="2 3">
    <name type="scientific">Diabrotica balteata</name>
    <name type="common">Banded cucumber beetle</name>
    <dbReference type="NCBI Taxonomy" id="107213"/>
    <lineage>
        <taxon>Eukaryota</taxon>
        <taxon>Metazoa</taxon>
        <taxon>Ecdysozoa</taxon>
        <taxon>Arthropoda</taxon>
        <taxon>Hexapoda</taxon>
        <taxon>Insecta</taxon>
        <taxon>Pterygota</taxon>
        <taxon>Neoptera</taxon>
        <taxon>Endopterygota</taxon>
        <taxon>Coleoptera</taxon>
        <taxon>Polyphaga</taxon>
        <taxon>Cucujiformia</taxon>
        <taxon>Chrysomeloidea</taxon>
        <taxon>Chrysomelidae</taxon>
        <taxon>Galerucinae</taxon>
        <taxon>Diabroticina</taxon>
        <taxon>Diabroticites</taxon>
        <taxon>Diabrotica</taxon>
    </lineage>
</organism>
<evidence type="ECO:0000313" key="2">
    <source>
        <dbReference type="EMBL" id="CAG9838188.1"/>
    </source>
</evidence>
<feature type="region of interest" description="Disordered" evidence="1">
    <location>
        <begin position="1"/>
        <end position="92"/>
    </location>
</feature>
<name>A0A9N9T3Q0_DIABA</name>
<protein>
    <submittedName>
        <fullName evidence="2">Uncharacterized protein</fullName>
    </submittedName>
</protein>
<reference evidence="2" key="1">
    <citation type="submission" date="2022-01" db="EMBL/GenBank/DDBJ databases">
        <authorList>
            <person name="King R."/>
        </authorList>
    </citation>
    <scope>NUCLEOTIDE SEQUENCE</scope>
</reference>
<dbReference type="Proteomes" id="UP001153709">
    <property type="component" value="Chromosome 7"/>
</dbReference>
<feature type="compositionally biased region" description="Basic and acidic residues" evidence="1">
    <location>
        <begin position="78"/>
        <end position="92"/>
    </location>
</feature>
<dbReference type="EMBL" id="OU898282">
    <property type="protein sequence ID" value="CAG9838188.1"/>
    <property type="molecule type" value="Genomic_DNA"/>
</dbReference>
<sequence length="92" mass="10453">MRPSYSDVFTKAVPHTLSKPLKCETNDSKPKKDRKKDNKNEKNQKMNSKLGRGSTNNDMNGNIDLKGVLNEKNLNQTKSDKKTAKDGNFNRK</sequence>